<dbReference type="RefSeq" id="WP_161825035.1">
    <property type="nucleotide sequence ID" value="NZ_WVIC01000014.1"/>
</dbReference>
<dbReference type="AlphaFoldDB" id="A0A8K2A743"/>
<dbReference type="EMBL" id="WVIC01000014">
    <property type="protein sequence ID" value="NCJ06559.1"/>
    <property type="molecule type" value="Genomic_DNA"/>
</dbReference>
<sequence>MSDSSITIIALPALTRNIRTLKKKYRSILEDIQPVINQLENGETPGDQVSGIGYPVFKVRIKNTDVQKGKSGGYRLIYYLKTTTSILLLTLYTKSDQDDVSAEDLRSIIEDYDQP</sequence>
<evidence type="ECO:0000313" key="2">
    <source>
        <dbReference type="Proteomes" id="UP000607397"/>
    </source>
</evidence>
<accession>A0A8K2A743</accession>
<evidence type="ECO:0000313" key="1">
    <source>
        <dbReference type="EMBL" id="NCJ06559.1"/>
    </source>
</evidence>
<organism evidence="1 2">
    <name type="scientific">Petrachloros mirabilis ULC683</name>
    <dbReference type="NCBI Taxonomy" id="2781853"/>
    <lineage>
        <taxon>Bacteria</taxon>
        <taxon>Bacillati</taxon>
        <taxon>Cyanobacteriota</taxon>
        <taxon>Cyanophyceae</taxon>
        <taxon>Synechococcales</taxon>
        <taxon>Petrachlorosaceae</taxon>
        <taxon>Petrachloros</taxon>
        <taxon>Petrachloros mirabilis</taxon>
    </lineage>
</organism>
<dbReference type="Pfam" id="PF06296">
    <property type="entry name" value="RelE"/>
    <property type="match status" value="1"/>
</dbReference>
<protein>
    <submittedName>
        <fullName evidence="1">Type II toxin-antitoxin system RelE/ParE family toxin</fullName>
    </submittedName>
</protein>
<dbReference type="PIRSF" id="PIRSF039032">
    <property type="entry name" value="HigB-2"/>
    <property type="match status" value="1"/>
</dbReference>
<gene>
    <name evidence="1" type="ORF">GS597_08570</name>
</gene>
<reference evidence="1" key="1">
    <citation type="submission" date="2019-12" db="EMBL/GenBank/DDBJ databases">
        <title>High-Quality draft genome sequences of three cyanobacteria isolated from the limestone walls of the Old Cathedral of Coimbra.</title>
        <authorList>
            <person name="Tiago I."/>
            <person name="Soares F."/>
            <person name="Portugal A."/>
        </authorList>
    </citation>
    <scope>NUCLEOTIDE SEQUENCE [LARGE SCALE GENOMIC DNA]</scope>
    <source>
        <strain evidence="1">C</strain>
    </source>
</reference>
<dbReference type="Proteomes" id="UP000607397">
    <property type="component" value="Unassembled WGS sequence"/>
</dbReference>
<keyword evidence="2" id="KW-1185">Reference proteome</keyword>
<dbReference type="InterPro" id="IPR009387">
    <property type="entry name" value="HigB-2"/>
</dbReference>
<proteinExistence type="predicted"/>
<name>A0A8K2A743_9CYAN</name>
<comment type="caution">
    <text evidence="1">The sequence shown here is derived from an EMBL/GenBank/DDBJ whole genome shotgun (WGS) entry which is preliminary data.</text>
</comment>